<comment type="caution">
    <text evidence="5">The sequence shown here is derived from an EMBL/GenBank/DDBJ whole genome shotgun (WGS) entry which is preliminary data.</text>
</comment>
<feature type="compositionally biased region" description="Low complexity" evidence="2">
    <location>
        <begin position="65"/>
        <end position="89"/>
    </location>
</feature>
<dbReference type="AlphaFoldDB" id="A0AAV3P411"/>
<keyword evidence="3" id="KW-0472">Membrane</keyword>
<feature type="domain" description="RING-type" evidence="4">
    <location>
        <begin position="367"/>
        <end position="408"/>
    </location>
</feature>
<keyword evidence="3" id="KW-0812">Transmembrane</keyword>
<name>A0AAV3P411_LITER</name>
<feature type="transmembrane region" description="Helical" evidence="3">
    <location>
        <begin position="142"/>
        <end position="164"/>
    </location>
</feature>
<dbReference type="Gene3D" id="3.30.40.10">
    <property type="entry name" value="Zinc/RING finger domain, C3HC4 (zinc finger)"/>
    <property type="match status" value="1"/>
</dbReference>
<evidence type="ECO:0000313" key="6">
    <source>
        <dbReference type="Proteomes" id="UP001454036"/>
    </source>
</evidence>
<reference evidence="5 6" key="1">
    <citation type="submission" date="2024-01" db="EMBL/GenBank/DDBJ databases">
        <title>The complete chloroplast genome sequence of Lithospermum erythrorhizon: insights into the phylogenetic relationship among Boraginaceae species and the maternal lineages of purple gromwells.</title>
        <authorList>
            <person name="Okada T."/>
            <person name="Watanabe K."/>
        </authorList>
    </citation>
    <scope>NUCLEOTIDE SEQUENCE [LARGE SCALE GENOMIC DNA]</scope>
</reference>
<dbReference type="InterPro" id="IPR013083">
    <property type="entry name" value="Znf_RING/FYVE/PHD"/>
</dbReference>
<feature type="compositionally biased region" description="Basic and acidic residues" evidence="2">
    <location>
        <begin position="50"/>
        <end position="62"/>
    </location>
</feature>
<dbReference type="InterPro" id="IPR001841">
    <property type="entry name" value="Znf_RING"/>
</dbReference>
<dbReference type="PANTHER" id="PTHR46225">
    <property type="entry name" value="C3H4 TYPE ZINC FINGER PROTEIN"/>
    <property type="match status" value="1"/>
</dbReference>
<keyword evidence="1" id="KW-0479">Metal-binding</keyword>
<dbReference type="Proteomes" id="UP001454036">
    <property type="component" value="Unassembled WGS sequence"/>
</dbReference>
<keyword evidence="1" id="KW-0862">Zinc</keyword>
<feature type="transmembrane region" description="Helical" evidence="3">
    <location>
        <begin position="109"/>
        <end position="130"/>
    </location>
</feature>
<feature type="transmembrane region" description="Helical" evidence="3">
    <location>
        <begin position="265"/>
        <end position="298"/>
    </location>
</feature>
<keyword evidence="1" id="KW-0863">Zinc-finger</keyword>
<dbReference type="Pfam" id="PF13639">
    <property type="entry name" value="zf-RING_2"/>
    <property type="match status" value="1"/>
</dbReference>
<sequence length="428" mass="46909">MASTSQQKKQENQTDRFPLLMERAEYRRSKEHVIDIEGSGAPSSSPPLDNDCRCLDGAHDAEGPSTSSVSPATRSTSSISNSSSSRSSSIMRRGDGPVRRHPWSLLNTTLCIAIELVFSLGLIIAAVVVLSVSRHENPEAPLFAWVVGYATGCVASLPLLYWRYLHRNQVSGRRSTRFRQGSAHVDSPTEPNSYMTISLTRSSDEVEGHNASTRTWDRQESGILNTSALVEHFKMALDCFFAVWFVVGNVWIFGGHTSSSDAPNLYRLCIVYLMFSCIGYAMPFILCAMICCCLPCIISVLGIREDMNGVRGASEESINALPAHKFKLKKTESSSNEEGGSEDTDDGGVVAEGTEKERAISGKDAACCICLTKYVDDDDLRELPCSHFFHTECVDKWLKINASCPLCKYEIGGGHDDSHSPSDPTPQV</sequence>
<dbReference type="SMART" id="SM00184">
    <property type="entry name" value="RING"/>
    <property type="match status" value="1"/>
</dbReference>
<keyword evidence="3" id="KW-1133">Transmembrane helix</keyword>
<keyword evidence="6" id="KW-1185">Reference proteome</keyword>
<protein>
    <recommendedName>
        <fullName evidence="4">RING-type domain-containing protein</fullName>
    </recommendedName>
</protein>
<evidence type="ECO:0000256" key="2">
    <source>
        <dbReference type="SAM" id="MobiDB-lite"/>
    </source>
</evidence>
<accession>A0AAV3P411</accession>
<dbReference type="PANTHER" id="PTHR46225:SF19">
    <property type="entry name" value="RING-TYPE DOMAIN-CONTAINING PROTEIN"/>
    <property type="match status" value="1"/>
</dbReference>
<dbReference type="PROSITE" id="PS50089">
    <property type="entry name" value="ZF_RING_2"/>
    <property type="match status" value="1"/>
</dbReference>
<evidence type="ECO:0000259" key="4">
    <source>
        <dbReference type="PROSITE" id="PS50089"/>
    </source>
</evidence>
<dbReference type="GO" id="GO:0008270">
    <property type="term" value="F:zinc ion binding"/>
    <property type="evidence" value="ECO:0007669"/>
    <property type="project" value="UniProtKB-KW"/>
</dbReference>
<evidence type="ECO:0000256" key="3">
    <source>
        <dbReference type="SAM" id="Phobius"/>
    </source>
</evidence>
<proteinExistence type="predicted"/>
<feature type="region of interest" description="Disordered" evidence="2">
    <location>
        <begin position="329"/>
        <end position="349"/>
    </location>
</feature>
<feature type="region of interest" description="Disordered" evidence="2">
    <location>
        <begin position="1"/>
        <end position="95"/>
    </location>
</feature>
<dbReference type="EMBL" id="BAABME010000871">
    <property type="protein sequence ID" value="GAA0146071.1"/>
    <property type="molecule type" value="Genomic_DNA"/>
</dbReference>
<feature type="compositionally biased region" description="Basic and acidic residues" evidence="2">
    <location>
        <begin position="22"/>
        <end position="35"/>
    </location>
</feature>
<evidence type="ECO:0000256" key="1">
    <source>
        <dbReference type="PROSITE-ProRule" id="PRU00175"/>
    </source>
</evidence>
<dbReference type="SUPFAM" id="SSF57850">
    <property type="entry name" value="RING/U-box"/>
    <property type="match status" value="1"/>
</dbReference>
<evidence type="ECO:0000313" key="5">
    <source>
        <dbReference type="EMBL" id="GAA0146071.1"/>
    </source>
</evidence>
<gene>
    <name evidence="5" type="ORF">LIER_06109</name>
</gene>
<feature type="transmembrane region" description="Helical" evidence="3">
    <location>
        <begin position="235"/>
        <end position="253"/>
    </location>
</feature>
<organism evidence="5 6">
    <name type="scientific">Lithospermum erythrorhizon</name>
    <name type="common">Purple gromwell</name>
    <name type="synonym">Lithospermum officinale var. erythrorhizon</name>
    <dbReference type="NCBI Taxonomy" id="34254"/>
    <lineage>
        <taxon>Eukaryota</taxon>
        <taxon>Viridiplantae</taxon>
        <taxon>Streptophyta</taxon>
        <taxon>Embryophyta</taxon>
        <taxon>Tracheophyta</taxon>
        <taxon>Spermatophyta</taxon>
        <taxon>Magnoliopsida</taxon>
        <taxon>eudicotyledons</taxon>
        <taxon>Gunneridae</taxon>
        <taxon>Pentapetalae</taxon>
        <taxon>asterids</taxon>
        <taxon>lamiids</taxon>
        <taxon>Boraginales</taxon>
        <taxon>Boraginaceae</taxon>
        <taxon>Boraginoideae</taxon>
        <taxon>Lithospermeae</taxon>
        <taxon>Lithospermum</taxon>
    </lineage>
</organism>